<protein>
    <recommendedName>
        <fullName evidence="3">AG2 protein</fullName>
    </recommendedName>
</protein>
<dbReference type="RefSeq" id="WP_317771257.1">
    <property type="nucleotide sequence ID" value="NZ_JAWMAJ010000032.1"/>
</dbReference>
<accession>A0ABU4F853</accession>
<organism evidence="1 2">
    <name type="scientific">Streptomyces prunicolor</name>
    <dbReference type="NCBI Taxonomy" id="67348"/>
    <lineage>
        <taxon>Bacteria</taxon>
        <taxon>Bacillati</taxon>
        <taxon>Actinomycetota</taxon>
        <taxon>Actinomycetes</taxon>
        <taxon>Kitasatosporales</taxon>
        <taxon>Streptomycetaceae</taxon>
        <taxon>Streptomyces</taxon>
    </lineage>
</organism>
<evidence type="ECO:0008006" key="3">
    <source>
        <dbReference type="Google" id="ProtNLM"/>
    </source>
</evidence>
<dbReference type="EMBL" id="JAWMAJ010000032">
    <property type="protein sequence ID" value="MDV7216769.1"/>
    <property type="molecule type" value="Genomic_DNA"/>
</dbReference>
<evidence type="ECO:0000313" key="2">
    <source>
        <dbReference type="Proteomes" id="UP001187346"/>
    </source>
</evidence>
<gene>
    <name evidence="1" type="ORF">R5A26_12485</name>
</gene>
<sequence>MDLDTLRFANFSAVDEAVTDWSTLVSNLADLKKQAEDGLHQAANTANWAGMNAQITKEFIGKTAGEFTDAHTQARTIHRILSDTVGELKQYQKDLNAAIDRGLKKNLTVVGTGDGRFTVTMNIHPDRAAKGTTVPDHDESDVTALRDEVQEILRKAGESDSSAETVLKAIADQATTGFADTDYKDRDTAANAVREADELAKLAKKDPDELTVQEFDRLNAGLKEYHDDPLFAERFATDLGPKKTLEFWAGVADPQVAPDLTRERREQLGELQKNLSLTLATASQSDAAAMTQWKRDVIELGDQRVGHRGNILGFQVMSNLMRAGDYDDSFMTEYGDRLMATERKFTGDGKHTAWQQLGFDPYLNRMAGDTGWDPMSGYLKGLSNSPDAATEFFNDDFIPKDDDHKEAVSNFKYLFEERHWPDAMENDFSGDGSDDGRNNLASALEAATTGHPAGEIPTLDTPAHDKEQARLFNAIVSSVGDDPERLTERDYMSDSMGQMASEYLPDINRATTDVSRDSEDWDQIQKLYPIAGTDSGVHHRDVSKFLFAVGQNSAGYAAVEVGQEAYMSKLMAYHLDPDLPADQRFSQDQETTVKYISERTGEVSGVLGLGRQEEVAKPGGDQDDAYDYSISQRKNWISGSVGTVVGVGTSFVATPWVGAAAGGAAGTVTSVVLERVFKDAEGHALAAAANEMGNRWQAGLAQNNEYVALGAQSAADRYHLANSDDIGTWAREGSRQGYINARAILDGQAPGSTTTP</sequence>
<keyword evidence="2" id="KW-1185">Reference proteome</keyword>
<comment type="caution">
    <text evidence="1">The sequence shown here is derived from an EMBL/GenBank/DDBJ whole genome shotgun (WGS) entry which is preliminary data.</text>
</comment>
<reference evidence="1 2" key="1">
    <citation type="submission" date="2023-10" db="EMBL/GenBank/DDBJ databases">
        <title>Characterization of rhizosphere-enriched actinobacteria from wheat plants lab-grown on chernevaya soil.</title>
        <authorList>
            <person name="Tikhonova E.N."/>
            <person name="Konopkin A."/>
            <person name="Kravchenko I.K."/>
        </authorList>
    </citation>
    <scope>NUCLEOTIDE SEQUENCE [LARGE SCALE GENOMIC DNA]</scope>
    <source>
        <strain evidence="1 2">RR29</strain>
    </source>
</reference>
<name>A0ABU4F853_9ACTN</name>
<evidence type="ECO:0000313" key="1">
    <source>
        <dbReference type="EMBL" id="MDV7216769.1"/>
    </source>
</evidence>
<proteinExistence type="predicted"/>
<dbReference type="Proteomes" id="UP001187346">
    <property type="component" value="Unassembled WGS sequence"/>
</dbReference>